<dbReference type="OrthoDB" id="273823at2759"/>
<evidence type="ECO:0000256" key="1">
    <source>
        <dbReference type="ARBA" id="ARBA00004514"/>
    </source>
</evidence>
<dbReference type="Pfam" id="PF01436">
    <property type="entry name" value="NHL"/>
    <property type="match status" value="4"/>
</dbReference>
<comment type="subcellular location">
    <subcellularLocation>
        <location evidence="1">Cytoplasm</location>
        <location evidence="1">Cytosol</location>
    </subcellularLocation>
</comment>
<dbReference type="InterPro" id="IPR011044">
    <property type="entry name" value="Quino_amine_DH_bsu"/>
</dbReference>
<protein>
    <recommendedName>
        <fullName evidence="6">NHL repeat-containing protein 2</fullName>
    </recommendedName>
</protein>
<dbReference type="PANTHER" id="PTHR46388:SF2">
    <property type="entry name" value="NHL REPEAT-CONTAINING PROTEIN 2"/>
    <property type="match status" value="1"/>
</dbReference>
<dbReference type="InterPro" id="IPR036249">
    <property type="entry name" value="Thioredoxin-like_sf"/>
</dbReference>
<organism evidence="9 10">
    <name type="scientific">Hymenochirus boettgeri</name>
    <name type="common">Congo dwarf clawed frog</name>
    <dbReference type="NCBI Taxonomy" id="247094"/>
    <lineage>
        <taxon>Eukaryota</taxon>
        <taxon>Metazoa</taxon>
        <taxon>Chordata</taxon>
        <taxon>Craniata</taxon>
        <taxon>Vertebrata</taxon>
        <taxon>Euteleostomi</taxon>
        <taxon>Amphibia</taxon>
        <taxon>Batrachia</taxon>
        <taxon>Anura</taxon>
        <taxon>Pipoidea</taxon>
        <taxon>Pipidae</taxon>
        <taxon>Pipinae</taxon>
        <taxon>Hymenochirus</taxon>
    </lineage>
</organism>
<evidence type="ECO:0000256" key="7">
    <source>
        <dbReference type="PROSITE-ProRule" id="PRU00504"/>
    </source>
</evidence>
<dbReference type="AlphaFoldDB" id="A0A8T2ILY8"/>
<dbReference type="InterPro" id="IPR001258">
    <property type="entry name" value="NHL_repeat"/>
</dbReference>
<accession>A0A8T2ILY8</accession>
<dbReference type="EMBL" id="JAACNH010000059">
    <property type="protein sequence ID" value="KAG8431848.1"/>
    <property type="molecule type" value="Genomic_DNA"/>
</dbReference>
<keyword evidence="3" id="KW-0963">Cytoplasm</keyword>
<dbReference type="PROSITE" id="PS51125">
    <property type="entry name" value="NHL"/>
    <property type="match status" value="1"/>
</dbReference>
<evidence type="ECO:0000256" key="3">
    <source>
        <dbReference type="ARBA" id="ARBA00022490"/>
    </source>
</evidence>
<gene>
    <name evidence="9" type="ORF">GDO86_019751</name>
</gene>
<dbReference type="FunFam" id="2.120.10.30:FF:000068">
    <property type="entry name" value="NHL repeat-containing protein 2"/>
    <property type="match status" value="1"/>
</dbReference>
<evidence type="ECO:0000313" key="9">
    <source>
        <dbReference type="EMBL" id="KAG8431848.1"/>
    </source>
</evidence>
<dbReference type="PANTHER" id="PTHR46388">
    <property type="entry name" value="NHL REPEAT-CONTAINING PROTEIN 2"/>
    <property type="match status" value="1"/>
</dbReference>
<keyword evidence="4" id="KW-0677">Repeat</keyword>
<dbReference type="Pfam" id="PF13905">
    <property type="entry name" value="Thioredoxin_8"/>
    <property type="match status" value="1"/>
</dbReference>
<dbReference type="InterPro" id="IPR013766">
    <property type="entry name" value="Thioredoxin_domain"/>
</dbReference>
<dbReference type="CDD" id="cd03012">
    <property type="entry name" value="TlpA_like_DipZ_like"/>
    <property type="match status" value="1"/>
</dbReference>
<dbReference type="InterPro" id="IPR012336">
    <property type="entry name" value="Thioredoxin-like_fold"/>
</dbReference>
<dbReference type="CDD" id="cd14951">
    <property type="entry name" value="NHL-2_like"/>
    <property type="match status" value="1"/>
</dbReference>
<comment type="function">
    <text evidence="5">Required for normal embryonic development.</text>
</comment>
<feature type="repeat" description="NHL" evidence="7">
    <location>
        <begin position="470"/>
        <end position="501"/>
    </location>
</feature>
<evidence type="ECO:0000259" key="8">
    <source>
        <dbReference type="PROSITE" id="PS51352"/>
    </source>
</evidence>
<sequence>MAENGGNVSSVLSVQGQLESDLQEAGEEELEKERLVLRYLAKVSCRAEELRAPDFVSGLEWLNTERPLSIHKDLRGKVVILDFFTYCCINCMHVLPDLHALEQEFSDIDGLVIIGVHSAKFPNERVSDNIKSAVLRYNISHPVVNDADTALWQSLEVSCWPTLVILGPHGNLLFSLIGEGHRDLLFLFTSLTLKFYRQRNEITENQIPRQLYKDSLPPSPLLFPGKVAVDPAGDKLVIADTGHHRILVVKKDGQVLYTVGGPDSGNQDGSFSESSFNSPQGVAVKGNVIYVADTENHLIRKIDLDELRVSTVAGTGRQGTDKQGGAVGEQQPISSPWDVSFSTADGCEQCVLWIAMAGTHQIWALFLEDGKLPKGSPFPKGTCVRFAGSGNEENRNNSYPHKAGFAQPSGLSVCLEEPWNCLFVADSESSSIRTVSLKDGAVKHLVGGERDPMNLFAFGDEDGTGINAKLQHPLGVAWDQKRNVLYVADSYNHKIKVLDPKSKSCSTLAGTGVSSNTEGPSFTRATFNEPGGLSCDGHSLYVADTNNHQIKVLDLETKTVSDFPVLIKGKFEVDSALPNKLILPKLPKSAPNIHLTLRSVAPNTTLQYRLTLKLPPDSKLTEGAPSFWFLTATGCDWLLVGQRIQGEIGSLCEPIQINVRIPQESVLGQVVLCIGAFLYYCSEDGSACMMKAVSFTQPLHIAPQDTNCAHPVPLSYNF</sequence>
<dbReference type="FunFam" id="2.120.10.30:FF:000063">
    <property type="entry name" value="NHL repeat containing 2"/>
    <property type="match status" value="1"/>
</dbReference>
<dbReference type="Gene3D" id="2.120.10.30">
    <property type="entry name" value="TolB, C-terminal domain"/>
    <property type="match status" value="3"/>
</dbReference>
<evidence type="ECO:0000313" key="10">
    <source>
        <dbReference type="Proteomes" id="UP000812440"/>
    </source>
</evidence>
<dbReference type="SUPFAM" id="SSF50969">
    <property type="entry name" value="YVTN repeat-like/Quinoprotein amine dehydrogenase"/>
    <property type="match status" value="1"/>
</dbReference>
<dbReference type="InterPro" id="IPR011042">
    <property type="entry name" value="6-blade_b-propeller_TolB-like"/>
</dbReference>
<evidence type="ECO:0000256" key="2">
    <source>
        <dbReference type="ARBA" id="ARBA00011245"/>
    </source>
</evidence>
<proteinExistence type="predicted"/>
<evidence type="ECO:0000256" key="4">
    <source>
        <dbReference type="ARBA" id="ARBA00022737"/>
    </source>
</evidence>
<reference evidence="9" key="1">
    <citation type="thesis" date="2020" institute="ProQuest LLC" country="789 East Eisenhower Parkway, Ann Arbor, MI, USA">
        <title>Comparative Genomics and Chromosome Evolution.</title>
        <authorList>
            <person name="Mudd A.B."/>
        </authorList>
    </citation>
    <scope>NUCLEOTIDE SEQUENCE</scope>
    <source>
        <strain evidence="9">Female2</strain>
        <tissue evidence="9">Blood</tissue>
    </source>
</reference>
<dbReference type="Gene3D" id="3.40.30.10">
    <property type="entry name" value="Glutaredoxin"/>
    <property type="match status" value="1"/>
</dbReference>
<dbReference type="GO" id="GO:0005829">
    <property type="term" value="C:cytosol"/>
    <property type="evidence" value="ECO:0007669"/>
    <property type="project" value="UniProtKB-SubCell"/>
</dbReference>
<comment type="subunit">
    <text evidence="2">Monomer.</text>
</comment>
<keyword evidence="10" id="KW-1185">Reference proteome</keyword>
<name>A0A8T2ILY8_9PIPI</name>
<evidence type="ECO:0000256" key="5">
    <source>
        <dbReference type="ARBA" id="ARBA00057428"/>
    </source>
</evidence>
<evidence type="ECO:0000256" key="6">
    <source>
        <dbReference type="ARBA" id="ARBA00071348"/>
    </source>
</evidence>
<dbReference type="InterPro" id="IPR045302">
    <property type="entry name" value="NHL2_NHL_rpt_dom"/>
</dbReference>
<feature type="domain" description="Thioredoxin" evidence="8">
    <location>
        <begin position="46"/>
        <end position="194"/>
    </location>
</feature>
<dbReference type="PROSITE" id="PS51352">
    <property type="entry name" value="THIOREDOXIN_2"/>
    <property type="match status" value="1"/>
</dbReference>
<dbReference type="SUPFAM" id="SSF52833">
    <property type="entry name" value="Thioredoxin-like"/>
    <property type="match status" value="1"/>
</dbReference>
<dbReference type="FunFam" id="3.40.30.10:FF:000108">
    <property type="entry name" value="NHL repeat-containing protein 2"/>
    <property type="match status" value="1"/>
</dbReference>
<comment type="caution">
    <text evidence="9">The sequence shown here is derived from an EMBL/GenBank/DDBJ whole genome shotgun (WGS) entry which is preliminary data.</text>
</comment>
<dbReference type="Proteomes" id="UP000812440">
    <property type="component" value="Unassembled WGS sequence"/>
</dbReference>